<name>A0ABQ8LCU6_LABRO</name>
<evidence type="ECO:0000313" key="6">
    <source>
        <dbReference type="EMBL" id="KAI2647473.1"/>
    </source>
</evidence>
<accession>A0ABQ8LCU6</accession>
<dbReference type="Pfam" id="PF00078">
    <property type="entry name" value="RVT_1"/>
    <property type="match status" value="1"/>
</dbReference>
<organism evidence="6 7">
    <name type="scientific">Labeo rohita</name>
    <name type="common">Indian major carp</name>
    <name type="synonym">Cyprinus rohita</name>
    <dbReference type="NCBI Taxonomy" id="84645"/>
    <lineage>
        <taxon>Eukaryota</taxon>
        <taxon>Metazoa</taxon>
        <taxon>Chordata</taxon>
        <taxon>Craniata</taxon>
        <taxon>Vertebrata</taxon>
        <taxon>Euteleostomi</taxon>
        <taxon>Actinopterygii</taxon>
        <taxon>Neopterygii</taxon>
        <taxon>Teleostei</taxon>
        <taxon>Ostariophysi</taxon>
        <taxon>Cypriniformes</taxon>
        <taxon>Cyprinidae</taxon>
        <taxon>Labeoninae</taxon>
        <taxon>Labeonini</taxon>
        <taxon>Labeo</taxon>
    </lineage>
</organism>
<dbReference type="InterPro" id="IPR001584">
    <property type="entry name" value="Integrase_cat-core"/>
</dbReference>
<dbReference type="Gene3D" id="3.10.10.10">
    <property type="entry name" value="HIV Type 1 Reverse Transcriptase, subunit A, domain 1"/>
    <property type="match status" value="1"/>
</dbReference>
<dbReference type="InterPro" id="IPR041577">
    <property type="entry name" value="RT_RNaseH_2"/>
</dbReference>
<evidence type="ECO:0000259" key="3">
    <source>
        <dbReference type="PROSITE" id="PS50878"/>
    </source>
</evidence>
<dbReference type="SUPFAM" id="SSF53098">
    <property type="entry name" value="Ribonuclease H-like"/>
    <property type="match status" value="2"/>
</dbReference>
<gene>
    <name evidence="6" type="ORF">H4Q32_025680</name>
</gene>
<feature type="domain" description="Reverse transcriptase" evidence="3">
    <location>
        <begin position="188"/>
        <end position="376"/>
    </location>
</feature>
<comment type="caution">
    <text evidence="6">The sequence shown here is derived from an EMBL/GenBank/DDBJ whole genome shotgun (WGS) entry which is preliminary data.</text>
</comment>
<comment type="similarity">
    <text evidence="1">Belongs to the beta type-B retroviral polymerase family. HERV class-II K(HML-2) pol subfamily.</text>
</comment>
<dbReference type="InterPro" id="IPR043128">
    <property type="entry name" value="Rev_trsase/Diguanyl_cyclase"/>
</dbReference>
<dbReference type="InterPro" id="IPR000477">
    <property type="entry name" value="RT_dom"/>
</dbReference>
<dbReference type="InterPro" id="IPR036397">
    <property type="entry name" value="RNaseH_sf"/>
</dbReference>
<dbReference type="EMBL" id="JACTAM010000312">
    <property type="protein sequence ID" value="KAI2647473.1"/>
    <property type="molecule type" value="Genomic_DNA"/>
</dbReference>
<dbReference type="Gene3D" id="3.30.420.10">
    <property type="entry name" value="Ribonuclease H-like superfamily/Ribonuclease H"/>
    <property type="match status" value="2"/>
</dbReference>
<dbReference type="InterPro" id="IPR012337">
    <property type="entry name" value="RNaseH-like_sf"/>
</dbReference>
<sequence length="874" mass="97482">MFEQRWFQCIDTIDLEWLFWTENKCAVTVELRHEQQQFFDVVDSLPHVSLSKADGDHWEDIGPFVKACVFHVNWMQTVEGNVEYNPTLSAYRMRLSEPAVTAVRTVCVIDCAIADHCFLTETEMTAIPALKEVPKSVWASSKFDVGLIKNCEPVQIVPKSDYRPCKPQYPLKREAIEGIKPVFESLRAAGVIVPCEDSPVRTPIFPVKKIREAGQPTEWRFVQDLQAVNEAVQARAPNVPNPYTILSQVPGDAEWFSVVDLSNAFFSVPVHKDSQFWFAFNFNGKAYTFTRLCQGYRESLTIFNEALRRSLEPLQLTPGTALLQYVDDLFLAAKDEETCKRDTVKLLKHLAAEGHKVSLSKLQFSKREVTFLGHVITKHGKSLSEKRKEAIQKIPKPLTKKQLMSFLGMCSYCRTFIPNYAIEESPLSTLAHGRGLQPHDKLTWTPEAEKAFERLKALLQTSPTLGIPDPERSFVQTVDEKNGFMTSVLLQDHGGKLRPVAYFSSKLDPVAAGLPKCLRAVASAEKAILASREIVGYSDVTLLVPHAVSMILLEQKTSHLSAARWLRYNAVLLEMPNITIKRCTVLNPATLLPTEQDGEEHNCVAALEQVCTPRPDLKETPLENPDLILFVDGSASRDSETGKNRVGYAVTTAYETVASGALPAHCSAQAAELVALTEACKIAEGQTVTIYTDSRYAFGVCHDFGALWKHRKFLKSDGNKRADMAAKDAATRTELSLTCATVNNDSFTPSSDSLTAMQAFATPEEKKQWVKAECKLKNKIWLSTEDKPCLPKHFFPHYAKLVHGLDHWVEAFPTSKQNAGAVAKALLSEIIPRWGIPRKISSDNGTPFANEAITQADIDWSGTRTSTTALYSLV</sequence>
<evidence type="ECO:0000259" key="5">
    <source>
        <dbReference type="PROSITE" id="PS50994"/>
    </source>
</evidence>
<dbReference type="PROSITE" id="PS50878">
    <property type="entry name" value="RT_POL"/>
    <property type="match status" value="1"/>
</dbReference>
<protein>
    <recommendedName>
        <fullName evidence="2">ribonuclease H</fullName>
        <ecNumber evidence="2">3.1.26.4</ecNumber>
    </recommendedName>
</protein>
<reference evidence="6 7" key="1">
    <citation type="submission" date="2022-01" db="EMBL/GenBank/DDBJ databases">
        <title>A high-quality chromosome-level genome assembly of rohu carp, Labeo rohita.</title>
        <authorList>
            <person name="Arick M.A. II"/>
            <person name="Hsu C.-Y."/>
            <person name="Magbanua Z."/>
            <person name="Pechanova O."/>
            <person name="Grover C."/>
            <person name="Miller E."/>
            <person name="Thrash A."/>
            <person name="Ezzel L."/>
            <person name="Alam S."/>
            <person name="Benzie J."/>
            <person name="Hamilton M."/>
            <person name="Karsi A."/>
            <person name="Lawrence M.L."/>
            <person name="Peterson D.G."/>
        </authorList>
    </citation>
    <scope>NUCLEOTIDE SEQUENCE [LARGE SCALE GENOMIC DNA]</scope>
    <source>
        <strain evidence="7">BAU-BD-2019</strain>
        <tissue evidence="6">Blood</tissue>
    </source>
</reference>
<dbReference type="InterPro" id="IPR051320">
    <property type="entry name" value="Viral_Replic_Matur_Polypro"/>
</dbReference>
<dbReference type="SUPFAM" id="SSF56672">
    <property type="entry name" value="DNA/RNA polymerases"/>
    <property type="match status" value="1"/>
</dbReference>
<dbReference type="Pfam" id="PF00075">
    <property type="entry name" value="RNase_H"/>
    <property type="match status" value="1"/>
</dbReference>
<dbReference type="Gene3D" id="3.10.20.370">
    <property type="match status" value="1"/>
</dbReference>
<evidence type="ECO:0000256" key="1">
    <source>
        <dbReference type="ARBA" id="ARBA00010879"/>
    </source>
</evidence>
<dbReference type="PROSITE" id="PS50994">
    <property type="entry name" value="INTEGRASE"/>
    <property type="match status" value="1"/>
</dbReference>
<dbReference type="Gene3D" id="3.30.70.270">
    <property type="match status" value="2"/>
</dbReference>
<dbReference type="PANTHER" id="PTHR33064">
    <property type="entry name" value="POL PROTEIN"/>
    <property type="match status" value="1"/>
</dbReference>
<dbReference type="InterPro" id="IPR043502">
    <property type="entry name" value="DNA/RNA_pol_sf"/>
</dbReference>
<feature type="domain" description="RNase H type-1" evidence="4">
    <location>
        <begin position="623"/>
        <end position="775"/>
    </location>
</feature>
<evidence type="ECO:0000313" key="7">
    <source>
        <dbReference type="Proteomes" id="UP000830375"/>
    </source>
</evidence>
<dbReference type="InterPro" id="IPR002156">
    <property type="entry name" value="RNaseH_domain"/>
</dbReference>
<proteinExistence type="inferred from homology"/>
<dbReference type="Proteomes" id="UP000830375">
    <property type="component" value="Unassembled WGS sequence"/>
</dbReference>
<dbReference type="PANTHER" id="PTHR33064:SF37">
    <property type="entry name" value="RIBONUCLEASE H"/>
    <property type="match status" value="1"/>
</dbReference>
<evidence type="ECO:0000256" key="2">
    <source>
        <dbReference type="ARBA" id="ARBA00012180"/>
    </source>
</evidence>
<dbReference type="EC" id="3.1.26.4" evidence="2"/>
<dbReference type="Pfam" id="PF17919">
    <property type="entry name" value="RT_RNaseH_2"/>
    <property type="match status" value="1"/>
</dbReference>
<evidence type="ECO:0000259" key="4">
    <source>
        <dbReference type="PROSITE" id="PS50879"/>
    </source>
</evidence>
<keyword evidence="7" id="KW-1185">Reference proteome</keyword>
<feature type="domain" description="Integrase catalytic" evidence="5">
    <location>
        <begin position="759"/>
        <end position="874"/>
    </location>
</feature>
<dbReference type="PROSITE" id="PS50879">
    <property type="entry name" value="RNASE_H_1"/>
    <property type="match status" value="1"/>
</dbReference>